<sequence>MSRLRVATLPSVARWVRDGGVVAYPTEAVYGLGCDPLCEAAVLRILALKQRPVEKGLILLAGSVEQLLPFIDVSTAEQARMAARWPGPVSWVVPASARVPAWVRGAHTTVAVRVSGHPLARELALAAGTPLVSTSANLAGQPSLRDADSVLQQLGDGLDAVLGGECDSTAKPSTIVDLHTGAVLRS</sequence>
<dbReference type="Gene3D" id="3.90.870.10">
    <property type="entry name" value="DHBP synthase"/>
    <property type="match status" value="1"/>
</dbReference>
<dbReference type="Pfam" id="PF01300">
    <property type="entry name" value="Sua5_yciO_yrdC"/>
    <property type="match status" value="1"/>
</dbReference>
<comment type="caution">
    <text evidence="11">The sequence shown here is derived from an EMBL/GenBank/DDBJ whole genome shotgun (WGS) entry which is preliminary data.</text>
</comment>
<dbReference type="InterPro" id="IPR023535">
    <property type="entry name" value="TC-AMP_synthase"/>
</dbReference>
<dbReference type="GO" id="GO:0061710">
    <property type="term" value="F:L-threonylcarbamoyladenylate synthase"/>
    <property type="evidence" value="ECO:0007669"/>
    <property type="project" value="UniProtKB-EC"/>
</dbReference>
<dbReference type="PROSITE" id="PS51163">
    <property type="entry name" value="YRDC"/>
    <property type="match status" value="1"/>
</dbReference>
<comment type="function">
    <text evidence="9">Required for the formation of a threonylcarbamoyl group on adenosine at position 37 (t(6)A37) in tRNAs that read codons beginning with adenine. Catalyzes the conversion of L-threonine, HCO(3)(-)/CO(2) and ATP to give threonylcarbamoyl-AMP (TC-AMP) as the acyladenylate intermediate, with the release of diphosphate.</text>
</comment>
<reference evidence="11 12" key="1">
    <citation type="submission" date="2024-07" db="EMBL/GenBank/DDBJ databases">
        <authorList>
            <person name="Ren Q."/>
        </authorList>
    </citation>
    <scope>NUCLEOTIDE SEQUENCE [LARGE SCALE GENOMIC DNA]</scope>
    <source>
        <strain evidence="11 12">REN37</strain>
    </source>
</reference>
<keyword evidence="3 9" id="KW-0808">Transferase</keyword>
<evidence type="ECO:0000256" key="1">
    <source>
        <dbReference type="ARBA" id="ARBA00004496"/>
    </source>
</evidence>
<evidence type="ECO:0000313" key="11">
    <source>
        <dbReference type="EMBL" id="MEY1660602.1"/>
    </source>
</evidence>
<accession>A0ABV4ACN6</accession>
<feature type="domain" description="YrdC-like" evidence="10">
    <location>
        <begin position="6"/>
        <end position="186"/>
    </location>
</feature>
<comment type="subcellular location">
    <subcellularLocation>
        <location evidence="1 9">Cytoplasm</location>
    </subcellularLocation>
</comment>
<dbReference type="EMBL" id="JBGCUO010000001">
    <property type="protein sequence ID" value="MEY1660602.1"/>
    <property type="molecule type" value="Genomic_DNA"/>
</dbReference>
<comment type="similarity">
    <text evidence="9">Belongs to the SUA5 family. TsaC subfamily.</text>
</comment>
<dbReference type="EC" id="2.7.7.87" evidence="9"/>
<keyword evidence="2 9" id="KW-0963">Cytoplasm</keyword>
<dbReference type="InterPro" id="IPR050156">
    <property type="entry name" value="TC-AMP_synthase_SUA5"/>
</dbReference>
<dbReference type="HAMAP" id="MF_01852">
    <property type="entry name" value="TsaC"/>
    <property type="match status" value="1"/>
</dbReference>
<proteinExistence type="inferred from homology"/>
<comment type="catalytic activity">
    <reaction evidence="8 9">
        <text>L-threonine + hydrogencarbonate + ATP = L-threonylcarbamoyladenylate + diphosphate + H2O</text>
        <dbReference type="Rhea" id="RHEA:36407"/>
        <dbReference type="ChEBI" id="CHEBI:15377"/>
        <dbReference type="ChEBI" id="CHEBI:17544"/>
        <dbReference type="ChEBI" id="CHEBI:30616"/>
        <dbReference type="ChEBI" id="CHEBI:33019"/>
        <dbReference type="ChEBI" id="CHEBI:57926"/>
        <dbReference type="ChEBI" id="CHEBI:73682"/>
        <dbReference type="EC" id="2.7.7.87"/>
    </reaction>
</comment>
<keyword evidence="6 9" id="KW-0547">Nucleotide-binding</keyword>
<dbReference type="InterPro" id="IPR006070">
    <property type="entry name" value="Sua5-like_dom"/>
</dbReference>
<keyword evidence="4 9" id="KW-0819">tRNA processing</keyword>
<keyword evidence="5 9" id="KW-0548">Nucleotidyltransferase</keyword>
<dbReference type="PANTHER" id="PTHR17490">
    <property type="entry name" value="SUA5"/>
    <property type="match status" value="1"/>
</dbReference>
<evidence type="ECO:0000256" key="5">
    <source>
        <dbReference type="ARBA" id="ARBA00022695"/>
    </source>
</evidence>
<evidence type="ECO:0000256" key="6">
    <source>
        <dbReference type="ARBA" id="ARBA00022741"/>
    </source>
</evidence>
<evidence type="ECO:0000259" key="10">
    <source>
        <dbReference type="PROSITE" id="PS51163"/>
    </source>
</evidence>
<evidence type="ECO:0000256" key="8">
    <source>
        <dbReference type="ARBA" id="ARBA00048366"/>
    </source>
</evidence>
<dbReference type="InterPro" id="IPR017945">
    <property type="entry name" value="DHBP_synth_RibB-like_a/b_dom"/>
</dbReference>
<keyword evidence="7 9" id="KW-0067">ATP-binding</keyword>
<name>A0ABV4ACN6_9GAMM</name>
<evidence type="ECO:0000256" key="7">
    <source>
        <dbReference type="ARBA" id="ARBA00022840"/>
    </source>
</evidence>
<dbReference type="PANTHER" id="PTHR17490:SF18">
    <property type="entry name" value="THREONYLCARBAMOYL-AMP SYNTHASE"/>
    <property type="match status" value="1"/>
</dbReference>
<protein>
    <recommendedName>
        <fullName evidence="9">Threonylcarbamoyl-AMP synthase</fullName>
        <shortName evidence="9">TC-AMP synthase</shortName>
        <ecNumber evidence="9">2.7.7.87</ecNumber>
    </recommendedName>
    <alternativeName>
        <fullName evidence="9">L-threonylcarbamoyladenylate synthase</fullName>
    </alternativeName>
    <alternativeName>
        <fullName evidence="9">t(6)A37 threonylcarbamoyladenosine biosynthesis protein TsaC</fullName>
    </alternativeName>
    <alternativeName>
        <fullName evidence="9">tRNA threonylcarbamoyladenosine biosynthesis protein TsaC</fullName>
    </alternativeName>
</protein>
<evidence type="ECO:0000313" key="12">
    <source>
        <dbReference type="Proteomes" id="UP001562065"/>
    </source>
</evidence>
<organism evidence="11 12">
    <name type="scientific">Isoalcanivorax beigongshangi</name>
    <dbReference type="NCBI Taxonomy" id="3238810"/>
    <lineage>
        <taxon>Bacteria</taxon>
        <taxon>Pseudomonadati</taxon>
        <taxon>Pseudomonadota</taxon>
        <taxon>Gammaproteobacteria</taxon>
        <taxon>Oceanospirillales</taxon>
        <taxon>Alcanivoracaceae</taxon>
        <taxon>Isoalcanivorax</taxon>
    </lineage>
</organism>
<evidence type="ECO:0000256" key="3">
    <source>
        <dbReference type="ARBA" id="ARBA00022679"/>
    </source>
</evidence>
<gene>
    <name evidence="9" type="primary">tsaC</name>
    <name evidence="11" type="ORF">AB5I84_00400</name>
</gene>
<evidence type="ECO:0000256" key="2">
    <source>
        <dbReference type="ARBA" id="ARBA00022490"/>
    </source>
</evidence>
<keyword evidence="12" id="KW-1185">Reference proteome</keyword>
<evidence type="ECO:0000256" key="4">
    <source>
        <dbReference type="ARBA" id="ARBA00022694"/>
    </source>
</evidence>
<dbReference type="Proteomes" id="UP001562065">
    <property type="component" value="Unassembled WGS sequence"/>
</dbReference>
<dbReference type="SUPFAM" id="SSF55821">
    <property type="entry name" value="YrdC/RibB"/>
    <property type="match status" value="1"/>
</dbReference>
<evidence type="ECO:0000256" key="9">
    <source>
        <dbReference type="HAMAP-Rule" id="MF_01852"/>
    </source>
</evidence>
<dbReference type="NCBIfam" id="TIGR00057">
    <property type="entry name" value="L-threonylcarbamoyladenylate synthase"/>
    <property type="match status" value="1"/>
</dbReference>